<dbReference type="Proteomes" id="UP000828048">
    <property type="component" value="Chromosome 10"/>
</dbReference>
<sequence>MAENDQQVHPMPPQSSNPRSKHDVETATTTEQSKELRRQKHKKWLLYGVAFIIFQTGIILLFSMTVMKVRNPKFRVRSAALDNFDIPAAANTSFSLQTNVTLGIKNANFGPYKYDDTTIYFYSGETPVGSAIIPKSKAQFRRTKKFVVPVDIAFPANSNSSGIIPLSCQSKLNGKVELMLIFKKKKAVDMDCTMEINTTSKSLQNIVCK</sequence>
<keyword evidence="2" id="KW-1185">Reference proteome</keyword>
<organism evidence="1 2">
    <name type="scientific">Vaccinium darrowii</name>
    <dbReference type="NCBI Taxonomy" id="229202"/>
    <lineage>
        <taxon>Eukaryota</taxon>
        <taxon>Viridiplantae</taxon>
        <taxon>Streptophyta</taxon>
        <taxon>Embryophyta</taxon>
        <taxon>Tracheophyta</taxon>
        <taxon>Spermatophyta</taxon>
        <taxon>Magnoliopsida</taxon>
        <taxon>eudicotyledons</taxon>
        <taxon>Gunneridae</taxon>
        <taxon>Pentapetalae</taxon>
        <taxon>asterids</taxon>
        <taxon>Ericales</taxon>
        <taxon>Ericaceae</taxon>
        <taxon>Vaccinioideae</taxon>
        <taxon>Vaccinieae</taxon>
        <taxon>Vaccinium</taxon>
    </lineage>
</organism>
<accession>A0ACB7XJC9</accession>
<protein>
    <submittedName>
        <fullName evidence="1">Uncharacterized protein</fullName>
    </submittedName>
</protein>
<evidence type="ECO:0000313" key="1">
    <source>
        <dbReference type="EMBL" id="KAH7840772.1"/>
    </source>
</evidence>
<dbReference type="EMBL" id="CM037160">
    <property type="protein sequence ID" value="KAH7840772.1"/>
    <property type="molecule type" value="Genomic_DNA"/>
</dbReference>
<evidence type="ECO:0000313" key="2">
    <source>
        <dbReference type="Proteomes" id="UP000828048"/>
    </source>
</evidence>
<gene>
    <name evidence="1" type="ORF">Vadar_021375</name>
</gene>
<proteinExistence type="predicted"/>
<reference evidence="1 2" key="1">
    <citation type="journal article" date="2021" name="Hortic Res">
        <title>High-quality reference genome and annotation aids understanding of berry development for evergreen blueberry (Vaccinium darrowii).</title>
        <authorList>
            <person name="Yu J."/>
            <person name="Hulse-Kemp A.M."/>
            <person name="Babiker E."/>
            <person name="Staton M."/>
        </authorList>
    </citation>
    <scope>NUCLEOTIDE SEQUENCE [LARGE SCALE GENOMIC DNA]</scope>
    <source>
        <strain evidence="2">cv. NJ 8807/NJ 8810</strain>
        <tissue evidence="1">Young leaf</tissue>
    </source>
</reference>
<name>A0ACB7XJC9_9ERIC</name>
<comment type="caution">
    <text evidence="1">The sequence shown here is derived from an EMBL/GenBank/DDBJ whole genome shotgun (WGS) entry which is preliminary data.</text>
</comment>